<sequence>MKKLILLAVLITLACSTKKSNVSDDKGIGDTRTKPVELIDNNTYLLTEMSEDTTYGYDKSNPIKVGGVHDKDGPLNERRFLNALFGPNDKKMMYFRAGSCCAFKTPNGFINNMGMLDRFRLSEIGSKDTIDIYINMYDAGDLKIPFGLKAQIKK</sequence>
<reference evidence="1 2" key="1">
    <citation type="submission" date="2023-07" db="EMBL/GenBank/DDBJ databases">
        <title>Sorghum-associated microbial communities from plants grown in Nebraska, USA.</title>
        <authorList>
            <person name="Schachtman D."/>
        </authorList>
    </citation>
    <scope>NUCLEOTIDE SEQUENCE [LARGE SCALE GENOMIC DNA]</scope>
    <source>
        <strain evidence="1 2">4129</strain>
    </source>
</reference>
<dbReference type="RefSeq" id="WP_310282324.1">
    <property type="nucleotide sequence ID" value="NZ_JAVDWQ010000009.1"/>
</dbReference>
<dbReference type="EMBL" id="JAVDWQ010000009">
    <property type="protein sequence ID" value="MDR7210981.1"/>
    <property type="molecule type" value="Genomic_DNA"/>
</dbReference>
<accession>A0ABU1Y9R9</accession>
<keyword evidence="2" id="KW-1185">Reference proteome</keyword>
<dbReference type="PROSITE" id="PS51257">
    <property type="entry name" value="PROKAR_LIPOPROTEIN"/>
    <property type="match status" value="1"/>
</dbReference>
<proteinExistence type="predicted"/>
<evidence type="ECO:0008006" key="3">
    <source>
        <dbReference type="Google" id="ProtNLM"/>
    </source>
</evidence>
<comment type="caution">
    <text evidence="1">The sequence shown here is derived from an EMBL/GenBank/DDBJ whole genome shotgun (WGS) entry which is preliminary data.</text>
</comment>
<evidence type="ECO:0000313" key="1">
    <source>
        <dbReference type="EMBL" id="MDR7210981.1"/>
    </source>
</evidence>
<gene>
    <name evidence="1" type="ORF">J2W48_002932</name>
</gene>
<protein>
    <recommendedName>
        <fullName evidence="3">2-dehydro-3-deoxyphosphooctonate aldolase</fullName>
    </recommendedName>
</protein>
<name>A0ABU1Y9R9_9FLAO</name>
<organism evidence="1 2">
    <name type="scientific">Flavobacterium piscis</name>
    <dbReference type="NCBI Taxonomy" id="1114874"/>
    <lineage>
        <taxon>Bacteria</taxon>
        <taxon>Pseudomonadati</taxon>
        <taxon>Bacteroidota</taxon>
        <taxon>Flavobacteriia</taxon>
        <taxon>Flavobacteriales</taxon>
        <taxon>Flavobacteriaceae</taxon>
        <taxon>Flavobacterium</taxon>
    </lineage>
</organism>
<evidence type="ECO:0000313" key="2">
    <source>
        <dbReference type="Proteomes" id="UP001269081"/>
    </source>
</evidence>
<dbReference type="Proteomes" id="UP001269081">
    <property type="component" value="Unassembled WGS sequence"/>
</dbReference>